<evidence type="ECO:0000313" key="2">
    <source>
        <dbReference type="Proteomes" id="UP001196565"/>
    </source>
</evidence>
<proteinExistence type="predicted"/>
<accession>A0ABS7A9C4</accession>
<evidence type="ECO:0000313" key="1">
    <source>
        <dbReference type="EMBL" id="MBW6397925.1"/>
    </source>
</evidence>
<dbReference type="InterPro" id="IPR009003">
    <property type="entry name" value="Peptidase_S1_PA"/>
</dbReference>
<keyword evidence="2" id="KW-1185">Reference proteome</keyword>
<comment type="caution">
    <text evidence="1">The sequence shown here is derived from an EMBL/GenBank/DDBJ whole genome shotgun (WGS) entry which is preliminary data.</text>
</comment>
<dbReference type="Proteomes" id="UP001196565">
    <property type="component" value="Unassembled WGS sequence"/>
</dbReference>
<organism evidence="1 2">
    <name type="scientific">Roseomonas alba</name>
    <dbReference type="NCBI Taxonomy" id="2846776"/>
    <lineage>
        <taxon>Bacteria</taxon>
        <taxon>Pseudomonadati</taxon>
        <taxon>Pseudomonadota</taxon>
        <taxon>Alphaproteobacteria</taxon>
        <taxon>Acetobacterales</taxon>
        <taxon>Roseomonadaceae</taxon>
        <taxon>Roseomonas</taxon>
    </lineage>
</organism>
<dbReference type="RefSeq" id="WP_219762496.1">
    <property type="nucleotide sequence ID" value="NZ_JAHYBZ010000002.1"/>
</dbReference>
<protein>
    <recommendedName>
        <fullName evidence="3">Serine protease</fullName>
    </recommendedName>
</protein>
<dbReference type="EMBL" id="JAHYBZ010000002">
    <property type="protein sequence ID" value="MBW6397925.1"/>
    <property type="molecule type" value="Genomic_DNA"/>
</dbReference>
<reference evidence="1 2" key="1">
    <citation type="submission" date="2021-07" db="EMBL/GenBank/DDBJ databases">
        <authorList>
            <person name="So Y."/>
        </authorList>
    </citation>
    <scope>NUCLEOTIDE SEQUENCE [LARGE SCALE GENOMIC DNA]</scope>
    <source>
        <strain evidence="1 2">HJA6</strain>
    </source>
</reference>
<sequence length="310" mass="32342">MTLSEALRSRVEAIPRDPERRAFLWATLIVNAALTRGDLWLASRRDPPELPFMSAGFVAIPSGVEPPAGVHHMDGYFFGLCLSPSASRFLSVTFLEPLRVAETSVPVLAMPAEFQRHQAPPGLVHPMSGSTAAGTSACWARPSAGVANPMRLGGDGILTAAHVAVHHVASTVTPSGVHAVAGFAIDAAVLEPVVIPAGVNLLPVATAVAPGTKVDVHLDPARHPGGALVTATILRTFQSAIYANVMVPQRIVIDAACTHGDSGALITLHGQREAVGLYVGDLVPIGGGPTRGVGQWMQQVVTELAIDLYL</sequence>
<dbReference type="SUPFAM" id="SSF50494">
    <property type="entry name" value="Trypsin-like serine proteases"/>
    <property type="match status" value="1"/>
</dbReference>
<gene>
    <name evidence="1" type="ORF">KPL78_08720</name>
</gene>
<name>A0ABS7A9C4_9PROT</name>
<evidence type="ECO:0008006" key="3">
    <source>
        <dbReference type="Google" id="ProtNLM"/>
    </source>
</evidence>